<dbReference type="RefSeq" id="WP_216374468.1">
    <property type="nucleotide sequence ID" value="NZ_JAGRYT010000022.1"/>
</dbReference>
<dbReference type="EMBL" id="JAGRYU010000004">
    <property type="protein sequence ID" value="MBU4680845.1"/>
    <property type="molecule type" value="Genomic_DNA"/>
</dbReference>
<accession>A0ABS6DCM7</accession>
<comment type="caution">
    <text evidence="2">The sequence shown here is derived from an EMBL/GenBank/DDBJ whole genome shotgun (WGS) entry which is preliminary data.</text>
</comment>
<evidence type="ECO:0000313" key="2">
    <source>
        <dbReference type="EMBL" id="MBU4680845.1"/>
    </source>
</evidence>
<feature type="region of interest" description="Disordered" evidence="1">
    <location>
        <begin position="76"/>
        <end position="121"/>
    </location>
</feature>
<reference evidence="3" key="1">
    <citation type="submission" date="2023-07" db="EMBL/GenBank/DDBJ databases">
        <title>Cedecea davisae an AmpC producer and its therapeutic implications.</title>
        <authorList>
            <person name="Notter J."/>
        </authorList>
    </citation>
    <scope>NUCLEOTIDE SEQUENCE [LARGE SCALE GENOMIC DNA]</scope>
    <source>
        <strain evidence="3">1</strain>
    </source>
</reference>
<proteinExistence type="predicted"/>
<dbReference type="InterPro" id="IPR009813">
    <property type="entry name" value="Uncharacterised_YebG"/>
</dbReference>
<sequence>MAVEIKYVVVREGQEKMAFASKKDADAYDKMLDLAEVLGEWLQQSPLELEEGQSDTLAMWMAENKDLLAGVLKNGKLPEPETASVGAEAAAAEPKADAQEPAAIPEDNVSEHTGRKRTKAA</sequence>
<organism evidence="2 3">
    <name type="scientific">Cedecea davisae</name>
    <dbReference type="NCBI Taxonomy" id="158484"/>
    <lineage>
        <taxon>Bacteria</taxon>
        <taxon>Pseudomonadati</taxon>
        <taxon>Pseudomonadota</taxon>
        <taxon>Gammaproteobacteria</taxon>
        <taxon>Enterobacterales</taxon>
        <taxon>Enterobacteriaceae</taxon>
        <taxon>Cedecea</taxon>
    </lineage>
</organism>
<gene>
    <name evidence="2" type="ORF">KC222_02305</name>
</gene>
<evidence type="ECO:0000256" key="1">
    <source>
        <dbReference type="SAM" id="MobiDB-lite"/>
    </source>
</evidence>
<protein>
    <submittedName>
        <fullName evidence="2">YebG family protein</fullName>
    </submittedName>
</protein>
<name>A0ABS6DCM7_9ENTR</name>
<feature type="compositionally biased region" description="Low complexity" evidence="1">
    <location>
        <begin position="80"/>
        <end position="103"/>
    </location>
</feature>
<dbReference type="Pfam" id="PF07130">
    <property type="entry name" value="YebG"/>
    <property type="match status" value="1"/>
</dbReference>
<dbReference type="Proteomes" id="UP000686327">
    <property type="component" value="Unassembled WGS sequence"/>
</dbReference>
<evidence type="ECO:0000313" key="3">
    <source>
        <dbReference type="Proteomes" id="UP000686327"/>
    </source>
</evidence>
<keyword evidence="3" id="KW-1185">Reference proteome</keyword>